<organism evidence="9 10">
    <name type="scientific">Bagarius yarrelli</name>
    <name type="common">Goonch</name>
    <name type="synonym">Bagrus yarrelli</name>
    <dbReference type="NCBI Taxonomy" id="175774"/>
    <lineage>
        <taxon>Eukaryota</taxon>
        <taxon>Metazoa</taxon>
        <taxon>Chordata</taxon>
        <taxon>Craniata</taxon>
        <taxon>Vertebrata</taxon>
        <taxon>Euteleostomi</taxon>
        <taxon>Actinopterygii</taxon>
        <taxon>Neopterygii</taxon>
        <taxon>Teleostei</taxon>
        <taxon>Ostariophysi</taxon>
        <taxon>Siluriformes</taxon>
        <taxon>Sisoridae</taxon>
        <taxon>Sisorinae</taxon>
        <taxon>Bagarius</taxon>
    </lineage>
</organism>
<protein>
    <submittedName>
        <fullName evidence="9">Proteoglycan 4</fullName>
    </submittedName>
</protein>
<evidence type="ECO:0000259" key="8">
    <source>
        <dbReference type="PROSITE" id="PS50958"/>
    </source>
</evidence>
<dbReference type="InterPro" id="IPR020436">
    <property type="entry name" value="SMB_chordata"/>
</dbReference>
<feature type="region of interest" description="Disordered" evidence="6">
    <location>
        <begin position="110"/>
        <end position="162"/>
    </location>
</feature>
<gene>
    <name evidence="9" type="ORF">Baya_13574</name>
</gene>
<dbReference type="PROSITE" id="PS00024">
    <property type="entry name" value="HEMOPEXIN"/>
    <property type="match status" value="1"/>
</dbReference>
<comment type="caution">
    <text evidence="9">The sequence shown here is derived from an EMBL/GenBank/DDBJ whole genome shotgun (WGS) entry which is preliminary data.</text>
</comment>
<sequence>MSNSVCLLLLSAGILFTCSSGQKSCRGRCGDAYLRGSVCQCDYECLSHNECCKNYESACTARGSCKGRCGEHFKRGRQCHCDIECIKYNQCCPDYETQCTTEGTLVSPIMDPDKDLEFPEDNPEPDQQLFLNSSDSTFPPASTTPAVTQQPSKHPVTTTKPTDIMSASTQTDLNAEITALSTTKPKSTDAYNNSEITSKFATNFQPVTELEQLSNNASVFTVSVKMTSIRPNPMPTSISATTPEPKPTALIQEIVSTKNPTIAQTENQDVNRILSIKDSSVNPVAINSTPASLTLSTIADEKPTKPIDNNNNLQDLQDYQADANSDLNLCSGRPVNGLTMIRNGSIVVFRGHYFWMLDNRRNAGPAQSITDYWGIPSPIDTAFTRCNCHGKTYIFKVSLRKSGVAQRYSYLNTPDCDSKSAAVNVRRFRRETAPHLGPEMDIKKTWVGFPTTITSAVSVRTRGGDGYKYYLFSPTKYYSLKIERDTPVILTPTAGREKQKSAKSWFRCPETNKMWSTLK</sequence>
<dbReference type="InterPro" id="IPR018487">
    <property type="entry name" value="Hemopexin-like_repeat"/>
</dbReference>
<dbReference type="GO" id="GO:0030247">
    <property type="term" value="F:polysaccharide binding"/>
    <property type="evidence" value="ECO:0007669"/>
    <property type="project" value="InterPro"/>
</dbReference>
<comment type="subcellular location">
    <subcellularLocation>
        <location evidence="1">Secreted</location>
    </subcellularLocation>
</comment>
<keyword evidence="5" id="KW-1015">Disulfide bond</keyword>
<evidence type="ECO:0000256" key="4">
    <source>
        <dbReference type="ARBA" id="ARBA00022737"/>
    </source>
</evidence>
<dbReference type="EMBL" id="VCAZ01000131">
    <property type="protein sequence ID" value="TSW21799.1"/>
    <property type="molecule type" value="Genomic_DNA"/>
</dbReference>
<dbReference type="PROSITE" id="PS50958">
    <property type="entry name" value="SMB_2"/>
    <property type="match status" value="2"/>
</dbReference>
<dbReference type="GO" id="GO:0005044">
    <property type="term" value="F:scavenger receptor activity"/>
    <property type="evidence" value="ECO:0007669"/>
    <property type="project" value="InterPro"/>
</dbReference>
<dbReference type="Gene3D" id="4.10.410.20">
    <property type="match status" value="2"/>
</dbReference>
<evidence type="ECO:0000313" key="10">
    <source>
        <dbReference type="Proteomes" id="UP000319801"/>
    </source>
</evidence>
<dbReference type="Gene3D" id="2.110.10.10">
    <property type="entry name" value="Hemopexin-like domain"/>
    <property type="match status" value="2"/>
</dbReference>
<dbReference type="SMART" id="SM00120">
    <property type="entry name" value="HX"/>
    <property type="match status" value="1"/>
</dbReference>
<evidence type="ECO:0000256" key="7">
    <source>
        <dbReference type="SAM" id="SignalP"/>
    </source>
</evidence>
<dbReference type="GO" id="GO:0006955">
    <property type="term" value="P:immune response"/>
    <property type="evidence" value="ECO:0007669"/>
    <property type="project" value="InterPro"/>
</dbReference>
<evidence type="ECO:0000256" key="1">
    <source>
        <dbReference type="ARBA" id="ARBA00004613"/>
    </source>
</evidence>
<dbReference type="InterPro" id="IPR036375">
    <property type="entry name" value="Hemopexin-like_dom_sf"/>
</dbReference>
<dbReference type="Proteomes" id="UP000319801">
    <property type="component" value="Unassembled WGS sequence"/>
</dbReference>
<feature type="domain" description="SMB" evidence="8">
    <location>
        <begin position="21"/>
        <end position="60"/>
    </location>
</feature>
<dbReference type="SUPFAM" id="SSF90188">
    <property type="entry name" value="Somatomedin B domain"/>
    <property type="match status" value="2"/>
</dbReference>
<keyword evidence="10" id="KW-1185">Reference proteome</keyword>
<dbReference type="Pfam" id="PF01033">
    <property type="entry name" value="Somatomedin_B"/>
    <property type="match status" value="2"/>
</dbReference>
<evidence type="ECO:0000256" key="3">
    <source>
        <dbReference type="ARBA" id="ARBA00022729"/>
    </source>
</evidence>
<proteinExistence type="predicted"/>
<evidence type="ECO:0000256" key="5">
    <source>
        <dbReference type="ARBA" id="ARBA00023157"/>
    </source>
</evidence>
<name>A0A556V656_BAGYA</name>
<dbReference type="SMART" id="SM00201">
    <property type="entry name" value="SO"/>
    <property type="match status" value="2"/>
</dbReference>
<evidence type="ECO:0000256" key="6">
    <source>
        <dbReference type="SAM" id="MobiDB-lite"/>
    </source>
</evidence>
<feature type="compositionally biased region" description="Polar residues" evidence="6">
    <location>
        <begin position="129"/>
        <end position="162"/>
    </location>
</feature>
<keyword evidence="4" id="KW-0677">Repeat</keyword>
<feature type="signal peptide" evidence="7">
    <location>
        <begin position="1"/>
        <end position="21"/>
    </location>
</feature>
<dbReference type="AlphaFoldDB" id="A0A556V656"/>
<feature type="domain" description="SMB" evidence="8">
    <location>
        <begin position="61"/>
        <end position="104"/>
    </location>
</feature>
<dbReference type="InterPro" id="IPR001212">
    <property type="entry name" value="Somatomedin_B_dom"/>
</dbReference>
<feature type="chain" id="PRO_5022100042" evidence="7">
    <location>
        <begin position="22"/>
        <end position="519"/>
    </location>
</feature>
<dbReference type="InterPro" id="IPR018486">
    <property type="entry name" value="Hemopexin_CS"/>
</dbReference>
<dbReference type="OrthoDB" id="413699at2759"/>
<evidence type="ECO:0000256" key="2">
    <source>
        <dbReference type="ARBA" id="ARBA00022525"/>
    </source>
</evidence>
<dbReference type="SUPFAM" id="SSF50923">
    <property type="entry name" value="Hemopexin-like domain"/>
    <property type="match status" value="1"/>
</dbReference>
<keyword evidence="3 7" id="KW-0732">Signal</keyword>
<accession>A0A556V656</accession>
<dbReference type="InterPro" id="IPR051298">
    <property type="entry name" value="Heme_transport/Cell_adhesion"/>
</dbReference>
<dbReference type="InterPro" id="IPR036024">
    <property type="entry name" value="Somatomedin_B-like_dom_sf"/>
</dbReference>
<evidence type="ECO:0000313" key="9">
    <source>
        <dbReference type="EMBL" id="TSW21799.1"/>
    </source>
</evidence>
<dbReference type="PRINTS" id="PR00022">
    <property type="entry name" value="SOMATOMEDINB"/>
</dbReference>
<dbReference type="PROSITE" id="PS00524">
    <property type="entry name" value="SMB_1"/>
    <property type="match status" value="1"/>
</dbReference>
<reference evidence="9 10" key="1">
    <citation type="journal article" date="2019" name="Genome Biol. Evol.">
        <title>Whole-Genome Sequencing of the Giant Devil Catfish, Bagarius yarrelli.</title>
        <authorList>
            <person name="Jiang W."/>
            <person name="Lv Y."/>
            <person name="Cheng L."/>
            <person name="Yang K."/>
            <person name="Chao B."/>
            <person name="Wang X."/>
            <person name="Li Y."/>
            <person name="Pan X."/>
            <person name="You X."/>
            <person name="Zhang Y."/>
            <person name="Yang J."/>
            <person name="Li J."/>
            <person name="Zhang X."/>
            <person name="Liu S."/>
            <person name="Sun C."/>
            <person name="Yang J."/>
            <person name="Shi Q."/>
        </authorList>
    </citation>
    <scope>NUCLEOTIDE SEQUENCE [LARGE SCALE GENOMIC DNA]</scope>
    <source>
        <strain evidence="9">JWS20170419001</strain>
        <tissue evidence="9">Muscle</tissue>
    </source>
</reference>
<keyword evidence="2" id="KW-0964">Secreted</keyword>
<dbReference type="PANTHER" id="PTHR22917:SF1">
    <property type="entry name" value="PROTEOGLYCAN 4"/>
    <property type="match status" value="1"/>
</dbReference>
<dbReference type="PANTHER" id="PTHR22917">
    <property type="entry name" value="HEMOPEXIN DOMAIN-CONTAINING PROTEIN"/>
    <property type="match status" value="1"/>
</dbReference>
<dbReference type="Pfam" id="PF00045">
    <property type="entry name" value="Hemopexin"/>
    <property type="match status" value="1"/>
</dbReference>
<dbReference type="GO" id="GO:0005615">
    <property type="term" value="C:extracellular space"/>
    <property type="evidence" value="ECO:0007669"/>
    <property type="project" value="TreeGrafter"/>
</dbReference>